<comment type="subcellular location">
    <subcellularLocation>
        <location evidence="2">Nucleus</location>
    </subcellularLocation>
</comment>
<keyword evidence="4" id="KW-0597">Phosphoprotein</keyword>
<proteinExistence type="predicted"/>
<reference evidence="8" key="1">
    <citation type="submission" date="2025-08" db="UniProtKB">
        <authorList>
            <consortium name="RefSeq"/>
        </authorList>
    </citation>
    <scope>IDENTIFICATION</scope>
</reference>
<dbReference type="RefSeq" id="XP_018495452.1">
    <property type="nucleotide sequence ID" value="XM_018639936.1"/>
</dbReference>
<dbReference type="InterPro" id="IPR052181">
    <property type="entry name" value="5hmC_binding"/>
</dbReference>
<dbReference type="InterPro" id="IPR002740">
    <property type="entry name" value="EVE_domain"/>
</dbReference>
<sequence>MAPPAEKPDYSSFNNWLFKSEGASRIEKGYDFKFSIEDLEACKDQTTSWDGVRNYEARNFMKDYMKVGDEAFFYHSNVKIPGIVGLVEVTKESHPDPTQFDKKSYYYDARATVDNPKWFLVDVKLKRKLKRCISLEELKHWQKVHSMTQGPLSELRLIKRSRLSVIPISKEEWDFICSLEDQESVIDG</sequence>
<evidence type="ECO:0000256" key="1">
    <source>
        <dbReference type="ARBA" id="ARBA00002530"/>
    </source>
</evidence>
<accession>A0AAJ7P9Z4</accession>
<feature type="domain" description="EVE" evidence="6">
    <location>
        <begin position="14"/>
        <end position="178"/>
    </location>
</feature>
<evidence type="ECO:0000256" key="3">
    <source>
        <dbReference type="ARBA" id="ARBA00014654"/>
    </source>
</evidence>
<dbReference type="PANTHER" id="PTHR14087">
    <property type="entry name" value="THYMOCYTE NUCLEAR PROTEIN 1"/>
    <property type="match status" value="1"/>
</dbReference>
<dbReference type="SUPFAM" id="SSF88697">
    <property type="entry name" value="PUA domain-like"/>
    <property type="match status" value="1"/>
</dbReference>
<dbReference type="Gene3D" id="3.10.590.10">
    <property type="entry name" value="ph1033 like domains"/>
    <property type="match status" value="1"/>
</dbReference>
<evidence type="ECO:0000313" key="7">
    <source>
        <dbReference type="Proteomes" id="UP000694867"/>
    </source>
</evidence>
<comment type="function">
    <text evidence="1">Specifically binds 5-hydroxymethylcytosine (5hmC), suggesting that it acts as a specific reader of 5hmC.</text>
</comment>
<dbReference type="AlphaFoldDB" id="A0AAJ7P9Z4"/>
<protein>
    <recommendedName>
        <fullName evidence="3">Thymocyte nuclear protein 1</fullName>
    </recommendedName>
</protein>
<dbReference type="GeneID" id="108864391"/>
<dbReference type="InterPro" id="IPR047197">
    <property type="entry name" value="THYN1-like_EVE"/>
</dbReference>
<dbReference type="GO" id="GO:0005634">
    <property type="term" value="C:nucleus"/>
    <property type="evidence" value="ECO:0007669"/>
    <property type="project" value="UniProtKB-SubCell"/>
</dbReference>
<dbReference type="KEGG" id="goe:108864391"/>
<evidence type="ECO:0000256" key="5">
    <source>
        <dbReference type="ARBA" id="ARBA00023242"/>
    </source>
</evidence>
<organism evidence="7 8">
    <name type="scientific">Galendromus occidentalis</name>
    <name type="common">western predatory mite</name>
    <dbReference type="NCBI Taxonomy" id="34638"/>
    <lineage>
        <taxon>Eukaryota</taxon>
        <taxon>Metazoa</taxon>
        <taxon>Ecdysozoa</taxon>
        <taxon>Arthropoda</taxon>
        <taxon>Chelicerata</taxon>
        <taxon>Arachnida</taxon>
        <taxon>Acari</taxon>
        <taxon>Parasitiformes</taxon>
        <taxon>Mesostigmata</taxon>
        <taxon>Gamasina</taxon>
        <taxon>Phytoseioidea</taxon>
        <taxon>Phytoseiidae</taxon>
        <taxon>Typhlodrominae</taxon>
        <taxon>Galendromus</taxon>
    </lineage>
</organism>
<dbReference type="Pfam" id="PF01878">
    <property type="entry name" value="EVE"/>
    <property type="match status" value="1"/>
</dbReference>
<name>A0AAJ7P9Z4_9ACAR</name>
<dbReference type="FunFam" id="3.10.590.10:FF:000003">
    <property type="entry name" value="Thymocyte nuclear protein 1"/>
    <property type="match status" value="1"/>
</dbReference>
<dbReference type="InterPro" id="IPR015947">
    <property type="entry name" value="PUA-like_sf"/>
</dbReference>
<keyword evidence="5" id="KW-0539">Nucleus</keyword>
<evidence type="ECO:0000256" key="2">
    <source>
        <dbReference type="ARBA" id="ARBA00004123"/>
    </source>
</evidence>
<gene>
    <name evidence="8" type="primary">LOC108864391</name>
</gene>
<keyword evidence="7" id="KW-1185">Reference proteome</keyword>
<evidence type="ECO:0000259" key="6">
    <source>
        <dbReference type="Pfam" id="PF01878"/>
    </source>
</evidence>
<dbReference type="PANTHER" id="PTHR14087:SF7">
    <property type="entry name" value="THYMOCYTE NUCLEAR PROTEIN 1"/>
    <property type="match status" value="1"/>
</dbReference>
<evidence type="ECO:0000256" key="4">
    <source>
        <dbReference type="ARBA" id="ARBA00022553"/>
    </source>
</evidence>
<evidence type="ECO:0000313" key="8">
    <source>
        <dbReference type="RefSeq" id="XP_018495452.1"/>
    </source>
</evidence>
<dbReference type="CDD" id="cd21133">
    <property type="entry name" value="EVE"/>
    <property type="match status" value="1"/>
</dbReference>
<dbReference type="Proteomes" id="UP000694867">
    <property type="component" value="Unplaced"/>
</dbReference>